<dbReference type="EMBL" id="CAESAI010000003">
    <property type="protein sequence ID" value="CAB4331317.1"/>
    <property type="molecule type" value="Genomic_DNA"/>
</dbReference>
<dbReference type="CDD" id="cd00198">
    <property type="entry name" value="vWFA"/>
    <property type="match status" value="1"/>
</dbReference>
<evidence type="ECO:0000256" key="7">
    <source>
        <dbReference type="SAM" id="Phobius"/>
    </source>
</evidence>
<feature type="transmembrane region" description="Helical" evidence="7">
    <location>
        <begin position="326"/>
        <end position="344"/>
    </location>
</feature>
<proteinExistence type="predicted"/>
<organism evidence="9">
    <name type="scientific">freshwater metagenome</name>
    <dbReference type="NCBI Taxonomy" id="449393"/>
    <lineage>
        <taxon>unclassified sequences</taxon>
        <taxon>metagenomes</taxon>
        <taxon>ecological metagenomes</taxon>
    </lineage>
</organism>
<evidence type="ECO:0000313" key="15">
    <source>
        <dbReference type="EMBL" id="CAB5014520.1"/>
    </source>
</evidence>
<evidence type="ECO:0000313" key="9">
    <source>
        <dbReference type="EMBL" id="CAB4331317.1"/>
    </source>
</evidence>
<dbReference type="InterPro" id="IPR018076">
    <property type="entry name" value="T2SS_GspF_dom"/>
</dbReference>
<dbReference type="PANTHER" id="PTHR35007">
    <property type="entry name" value="INTEGRAL MEMBRANE PROTEIN-RELATED"/>
    <property type="match status" value="1"/>
</dbReference>
<dbReference type="InterPro" id="IPR002035">
    <property type="entry name" value="VWF_A"/>
</dbReference>
<comment type="subcellular location">
    <subcellularLocation>
        <location evidence="1">Cell membrane</location>
        <topology evidence="1">Multi-pass membrane protein</topology>
    </subcellularLocation>
</comment>
<keyword evidence="2" id="KW-1003">Cell membrane</keyword>
<protein>
    <submittedName>
        <fullName evidence="9">Unannotated protein</fullName>
    </submittedName>
</protein>
<evidence type="ECO:0000313" key="10">
    <source>
        <dbReference type="EMBL" id="CAB4334897.1"/>
    </source>
</evidence>
<dbReference type="EMBL" id="CAFBIX010000007">
    <property type="protein sequence ID" value="CAB4846562.1"/>
    <property type="molecule type" value="Genomic_DNA"/>
</dbReference>
<feature type="transmembrane region" description="Helical" evidence="7">
    <location>
        <begin position="494"/>
        <end position="513"/>
    </location>
</feature>
<dbReference type="SUPFAM" id="SSF53300">
    <property type="entry name" value="vWA-like"/>
    <property type="match status" value="1"/>
</dbReference>
<dbReference type="InterPro" id="IPR036465">
    <property type="entry name" value="vWFA_dom_sf"/>
</dbReference>
<evidence type="ECO:0000313" key="16">
    <source>
        <dbReference type="EMBL" id="CAB5049250.1"/>
    </source>
</evidence>
<evidence type="ECO:0000259" key="8">
    <source>
        <dbReference type="PROSITE" id="PS50234"/>
    </source>
</evidence>
<dbReference type="Gene3D" id="3.40.50.410">
    <property type="entry name" value="von Willebrand factor, type A domain"/>
    <property type="match status" value="1"/>
</dbReference>
<accession>A0A6J5YR02</accession>
<evidence type="ECO:0000256" key="4">
    <source>
        <dbReference type="ARBA" id="ARBA00022989"/>
    </source>
</evidence>
<feature type="region of interest" description="Disordered" evidence="6">
    <location>
        <begin position="275"/>
        <end position="295"/>
    </location>
</feature>
<feature type="transmembrane region" description="Helical" evidence="7">
    <location>
        <begin position="525"/>
        <end position="545"/>
    </location>
</feature>
<dbReference type="PROSITE" id="PS50234">
    <property type="entry name" value="VWFA"/>
    <property type="match status" value="1"/>
</dbReference>
<dbReference type="Gene3D" id="1.20.81.30">
    <property type="entry name" value="Type II secretion system (T2SS), domain F"/>
    <property type="match status" value="1"/>
</dbReference>
<gene>
    <name evidence="11" type="ORF">UFOPK2648_00713</name>
    <name evidence="12" type="ORF">UFOPK2824_00410</name>
    <name evidence="13" type="ORF">UFOPK3037_00157</name>
    <name evidence="14" type="ORF">UFOPK3278_00351</name>
    <name evidence="9" type="ORF">UFOPK3406_00211</name>
    <name evidence="10" type="ORF">UFOPK3925_00527</name>
    <name evidence="15" type="ORF">UFOPK4097_00526</name>
    <name evidence="16" type="ORF">UFOPK4301_00755</name>
</gene>
<keyword evidence="5 7" id="KW-0472">Membrane</keyword>
<dbReference type="Pfam" id="PF00482">
    <property type="entry name" value="T2SSF"/>
    <property type="match status" value="1"/>
</dbReference>
<dbReference type="GO" id="GO:0005886">
    <property type="term" value="C:plasma membrane"/>
    <property type="evidence" value="ECO:0007669"/>
    <property type="project" value="UniProtKB-SubCell"/>
</dbReference>
<evidence type="ECO:0000313" key="12">
    <source>
        <dbReference type="EMBL" id="CAB4745386.1"/>
    </source>
</evidence>
<evidence type="ECO:0000256" key="6">
    <source>
        <dbReference type="SAM" id="MobiDB-lite"/>
    </source>
</evidence>
<feature type="transmembrane region" description="Helical" evidence="7">
    <location>
        <begin position="350"/>
        <end position="367"/>
    </location>
</feature>
<dbReference type="EMBL" id="CAFBQG010000080">
    <property type="protein sequence ID" value="CAB5049250.1"/>
    <property type="molecule type" value="Genomic_DNA"/>
</dbReference>
<dbReference type="EMBL" id="CAEZZD010000042">
    <property type="protein sequence ID" value="CAB4745386.1"/>
    <property type="molecule type" value="Genomic_DNA"/>
</dbReference>
<dbReference type="EMBL" id="CAEZYC010000032">
    <property type="protein sequence ID" value="CAB4707957.1"/>
    <property type="molecule type" value="Genomic_DNA"/>
</dbReference>
<feature type="domain" description="VWFA" evidence="8">
    <location>
        <begin position="31"/>
        <end position="194"/>
    </location>
</feature>
<dbReference type="SMART" id="SM00327">
    <property type="entry name" value="VWA"/>
    <property type="match status" value="1"/>
</dbReference>
<dbReference type="InterPro" id="IPR042094">
    <property type="entry name" value="T2SS_GspF_sf"/>
</dbReference>
<sequence>MRRWLYALLASLAFMLSPTGVATAGVTPTDTVILVLDASGSMKGEKMTSAVEVGKTFLTTVPAGIKVGLVTFNSRDIAVIPPTLDFNVLSEALSAVKPEGNTSLYDGILSAIDSIESGSTARIVVLTDGDDTASKSIPAEVVSAITSSKVSLDVVTVGDATKEIDVLQEFSQAGGGRLLQTKDAAQLTDVFTKVLASPPPVPTPTAVVPTPTVAEPVIVESNSTALDRALRGAAITVLVVLALFVGVRIFKRRKDTQKLDDALDPYATTLLPHEASNQKSRSEFEPSDRKNRRPKHVTVALTKSQYFPGIADKLDRAGIAMSAERWIISWTLGSLLLTFGLMLISDSIAISATLALLTTFFIQNTFLKSREGALKREFEERLADFLTIIASGLRAGLSFAQAVESAVGDGSGEVERQIRRALAEVQVGSTLDAALMRVAKKMDSDDLSWTIAALRIQREVGGNLSKILDTAAVTIRNRAELKREIRTLSAEGRMSAYVLVALPLGIFGFLLLSRRDYVKIFWTETIGIVMLAMFVILVTAGWFWIRSVVTVRV</sequence>
<evidence type="ECO:0000256" key="5">
    <source>
        <dbReference type="ARBA" id="ARBA00023136"/>
    </source>
</evidence>
<dbReference type="EMBL" id="CAESAD010000001">
    <property type="protein sequence ID" value="CAB4334897.1"/>
    <property type="molecule type" value="Genomic_DNA"/>
</dbReference>
<feature type="transmembrane region" description="Helical" evidence="7">
    <location>
        <begin position="229"/>
        <end position="250"/>
    </location>
</feature>
<evidence type="ECO:0000313" key="13">
    <source>
        <dbReference type="EMBL" id="CAB4794309.1"/>
    </source>
</evidence>
<evidence type="ECO:0000256" key="3">
    <source>
        <dbReference type="ARBA" id="ARBA00022692"/>
    </source>
</evidence>
<evidence type="ECO:0000256" key="1">
    <source>
        <dbReference type="ARBA" id="ARBA00004651"/>
    </source>
</evidence>
<evidence type="ECO:0000313" key="14">
    <source>
        <dbReference type="EMBL" id="CAB4846562.1"/>
    </source>
</evidence>
<keyword evidence="3 7" id="KW-0812">Transmembrane</keyword>
<reference evidence="9" key="1">
    <citation type="submission" date="2020-05" db="EMBL/GenBank/DDBJ databases">
        <authorList>
            <person name="Chiriac C."/>
            <person name="Salcher M."/>
            <person name="Ghai R."/>
            <person name="Kavagutti S V."/>
        </authorList>
    </citation>
    <scope>NUCLEOTIDE SEQUENCE</scope>
</reference>
<name>A0A6J5YR02_9ZZZZ</name>
<dbReference type="AlphaFoldDB" id="A0A6J5YR02"/>
<dbReference type="EMBL" id="CAFBPK010000005">
    <property type="protein sequence ID" value="CAB5014520.1"/>
    <property type="molecule type" value="Genomic_DNA"/>
</dbReference>
<keyword evidence="4 7" id="KW-1133">Transmembrane helix</keyword>
<dbReference type="Pfam" id="PF13519">
    <property type="entry name" value="VWA_2"/>
    <property type="match status" value="1"/>
</dbReference>
<feature type="compositionally biased region" description="Basic and acidic residues" evidence="6">
    <location>
        <begin position="280"/>
        <end position="289"/>
    </location>
</feature>
<dbReference type="PANTHER" id="PTHR35007:SF1">
    <property type="entry name" value="PILUS ASSEMBLY PROTEIN"/>
    <property type="match status" value="1"/>
</dbReference>
<evidence type="ECO:0000256" key="2">
    <source>
        <dbReference type="ARBA" id="ARBA00022475"/>
    </source>
</evidence>
<dbReference type="EMBL" id="CAFAAO010000002">
    <property type="protein sequence ID" value="CAB4794309.1"/>
    <property type="molecule type" value="Genomic_DNA"/>
</dbReference>
<evidence type="ECO:0000313" key="11">
    <source>
        <dbReference type="EMBL" id="CAB4707957.1"/>
    </source>
</evidence>